<dbReference type="InterPro" id="IPR035985">
    <property type="entry name" value="Ubiquitin-activating_enz"/>
</dbReference>
<feature type="domain" description="THIF-type NAD/FAD binding fold" evidence="1">
    <location>
        <begin position="170"/>
        <end position="308"/>
    </location>
</feature>
<organism evidence="3 4">
    <name type="scientific">Ancylobacter tetraedralis</name>
    <dbReference type="NCBI Taxonomy" id="217068"/>
    <lineage>
        <taxon>Bacteria</taxon>
        <taxon>Pseudomonadati</taxon>
        <taxon>Pseudomonadota</taxon>
        <taxon>Alphaproteobacteria</taxon>
        <taxon>Hyphomicrobiales</taxon>
        <taxon>Xanthobacteraceae</taxon>
        <taxon>Ancylobacter</taxon>
    </lineage>
</organism>
<dbReference type="InterPro" id="IPR046741">
    <property type="entry name" value="DUF6791"/>
</dbReference>
<dbReference type="NCBIfam" id="NF004804">
    <property type="entry name" value="PRK06153.1-3"/>
    <property type="match status" value="1"/>
</dbReference>
<protein>
    <recommendedName>
        <fullName evidence="5">ThiF family adenylyltransferase</fullName>
    </recommendedName>
</protein>
<dbReference type="CDD" id="cd01483">
    <property type="entry name" value="E1_enzyme_family"/>
    <property type="match status" value="1"/>
</dbReference>
<evidence type="ECO:0000313" key="4">
    <source>
        <dbReference type="Proteomes" id="UP000533469"/>
    </source>
</evidence>
<sequence length="390" mass="42075">MSRRPIALSPDLLRLQNEGYDLDIRGGYLLVRDVPYVDSSATIRLGVLISRLELSGDKTVKPTDHVAYWTGAHPCHSDGSKITAIQNSSVAQDFGDGIRAEHTFSAKADYRDYHHKMTSYIARIAGEAHKLDDRVGARTYPAIPADDDTCVFRYVDTATSRAGIGAVNGKIAGQRIGIAGLGGTGAYILDLVAKTAAAEIRIIDGDVFSQHNAFRAPGAPSLGDLENKPQKVSYFAALYSNMHKGIVAHHVFLDESNVALLDGLDFVFVCLDRGPVKRAVVHRLVANGTPFVDVGMGVLLNDGQLGGIVRLTTSTAETREEAAPHISYADDDGGANEYATNIQIAELNAFNAALAVMRWKQLFGVYREARGHFYTGYSIGSGEIVHEGAE</sequence>
<dbReference type="GO" id="GO:0008641">
    <property type="term" value="F:ubiquitin-like modifier activating enzyme activity"/>
    <property type="evidence" value="ECO:0007669"/>
    <property type="project" value="InterPro"/>
</dbReference>
<dbReference type="Pfam" id="PF00899">
    <property type="entry name" value="ThiF"/>
    <property type="match status" value="1"/>
</dbReference>
<accession>A0A839ZGI0</accession>
<evidence type="ECO:0000313" key="3">
    <source>
        <dbReference type="EMBL" id="MBB3773726.1"/>
    </source>
</evidence>
<dbReference type="InterPro" id="IPR000594">
    <property type="entry name" value="ThiF_NAD_FAD-bd"/>
</dbReference>
<gene>
    <name evidence="3" type="ORF">FHS55_004370</name>
</gene>
<dbReference type="AlphaFoldDB" id="A0A839ZGI0"/>
<comment type="caution">
    <text evidence="3">The sequence shown here is derived from an EMBL/GenBank/DDBJ whole genome shotgun (WGS) entry which is preliminary data.</text>
</comment>
<dbReference type="NCBIfam" id="NF004805">
    <property type="entry name" value="PRK06153.1-4"/>
    <property type="match status" value="1"/>
</dbReference>
<evidence type="ECO:0000259" key="2">
    <source>
        <dbReference type="Pfam" id="PF20590"/>
    </source>
</evidence>
<dbReference type="RefSeq" id="WP_183191938.1">
    <property type="nucleotide sequence ID" value="NZ_JACICD010000014.1"/>
</dbReference>
<dbReference type="SUPFAM" id="SSF69572">
    <property type="entry name" value="Activating enzymes of the ubiquitin-like proteins"/>
    <property type="match status" value="1"/>
</dbReference>
<dbReference type="Proteomes" id="UP000533469">
    <property type="component" value="Unassembled WGS sequence"/>
</dbReference>
<reference evidence="3 4" key="1">
    <citation type="submission" date="2020-08" db="EMBL/GenBank/DDBJ databases">
        <title>Genomic Encyclopedia of Type Strains, Phase IV (KMG-IV): sequencing the most valuable type-strain genomes for metagenomic binning, comparative biology and taxonomic classification.</title>
        <authorList>
            <person name="Goeker M."/>
        </authorList>
    </citation>
    <scope>NUCLEOTIDE SEQUENCE [LARGE SCALE GENOMIC DNA]</scope>
    <source>
        <strain evidence="3 4">DSM 5895</strain>
    </source>
</reference>
<dbReference type="Pfam" id="PF20590">
    <property type="entry name" value="DUF6791"/>
    <property type="match status" value="1"/>
</dbReference>
<evidence type="ECO:0008006" key="5">
    <source>
        <dbReference type="Google" id="ProtNLM"/>
    </source>
</evidence>
<proteinExistence type="predicted"/>
<dbReference type="EMBL" id="JACICD010000014">
    <property type="protein sequence ID" value="MBB3773726.1"/>
    <property type="molecule type" value="Genomic_DNA"/>
</dbReference>
<evidence type="ECO:0000259" key="1">
    <source>
        <dbReference type="Pfam" id="PF00899"/>
    </source>
</evidence>
<dbReference type="Gene3D" id="3.40.50.720">
    <property type="entry name" value="NAD(P)-binding Rossmann-like Domain"/>
    <property type="match status" value="1"/>
</dbReference>
<feature type="domain" description="DUF6791" evidence="2">
    <location>
        <begin position="10"/>
        <end position="157"/>
    </location>
</feature>
<keyword evidence="4" id="KW-1185">Reference proteome</keyword>
<name>A0A839ZGI0_9HYPH</name>